<evidence type="ECO:0000313" key="1">
    <source>
        <dbReference type="EMBL" id="MBX61095.1"/>
    </source>
</evidence>
<sequence length="29" mass="3473">MEKRKQFNRGQYFSYAYSTFLGQLGEILP</sequence>
<reference evidence="1" key="1">
    <citation type="submission" date="2018-02" db="EMBL/GenBank/DDBJ databases">
        <title>Rhizophora mucronata_Transcriptome.</title>
        <authorList>
            <person name="Meera S.P."/>
            <person name="Sreeshan A."/>
            <person name="Augustine A."/>
        </authorList>
    </citation>
    <scope>NUCLEOTIDE SEQUENCE</scope>
    <source>
        <tissue evidence="1">Leaf</tissue>
    </source>
</reference>
<dbReference type="AlphaFoldDB" id="A0A2P2Q288"/>
<accession>A0A2P2Q288</accession>
<name>A0A2P2Q288_RHIMU</name>
<organism evidence="1">
    <name type="scientific">Rhizophora mucronata</name>
    <name type="common">Asiatic mangrove</name>
    <dbReference type="NCBI Taxonomy" id="61149"/>
    <lineage>
        <taxon>Eukaryota</taxon>
        <taxon>Viridiplantae</taxon>
        <taxon>Streptophyta</taxon>
        <taxon>Embryophyta</taxon>
        <taxon>Tracheophyta</taxon>
        <taxon>Spermatophyta</taxon>
        <taxon>Magnoliopsida</taxon>
        <taxon>eudicotyledons</taxon>
        <taxon>Gunneridae</taxon>
        <taxon>Pentapetalae</taxon>
        <taxon>rosids</taxon>
        <taxon>fabids</taxon>
        <taxon>Malpighiales</taxon>
        <taxon>Rhizophoraceae</taxon>
        <taxon>Rhizophora</taxon>
    </lineage>
</organism>
<protein>
    <submittedName>
        <fullName evidence="1">Uncharacterized protein</fullName>
    </submittedName>
</protein>
<proteinExistence type="predicted"/>
<dbReference type="EMBL" id="GGEC01080611">
    <property type="protein sequence ID" value="MBX61095.1"/>
    <property type="molecule type" value="Transcribed_RNA"/>
</dbReference>